<evidence type="ECO:0000256" key="4">
    <source>
        <dbReference type="ARBA" id="ARBA00022723"/>
    </source>
</evidence>
<dbReference type="SFLD" id="SFLDF00319">
    <property type="entry name" value="Fe_hydrogenase_maturase_(HydG"/>
    <property type="match status" value="1"/>
</dbReference>
<feature type="region of interest" description="Disordered" evidence="8">
    <location>
        <begin position="325"/>
        <end position="344"/>
    </location>
</feature>
<evidence type="ECO:0000259" key="9">
    <source>
        <dbReference type="PROSITE" id="PS51918"/>
    </source>
</evidence>
<gene>
    <name evidence="10" type="primary">hydG</name>
    <name evidence="10" type="ORF">D3Z33_14800</name>
</gene>
<dbReference type="Gene3D" id="3.20.20.70">
    <property type="entry name" value="Aldolase class I"/>
    <property type="match status" value="1"/>
</dbReference>
<dbReference type="InterPro" id="IPR010722">
    <property type="entry name" value="BATS_dom"/>
</dbReference>
<dbReference type="InterPro" id="IPR013785">
    <property type="entry name" value="Aldolase_TIM"/>
</dbReference>
<dbReference type="SFLD" id="SFLDS00029">
    <property type="entry name" value="Radical_SAM"/>
    <property type="match status" value="1"/>
</dbReference>
<dbReference type="InterPro" id="IPR034428">
    <property type="entry name" value="ThiH/NoCL/HydG-like"/>
</dbReference>
<evidence type="ECO:0000256" key="8">
    <source>
        <dbReference type="SAM" id="MobiDB-lite"/>
    </source>
</evidence>
<dbReference type="PANTHER" id="PTHR43583:SF2">
    <property type="entry name" value="THIAZOLE BIOSYNTHESIS PROTEIN"/>
    <property type="match status" value="1"/>
</dbReference>
<reference evidence="10 11" key="1">
    <citation type="submission" date="2018-08" db="EMBL/GenBank/DDBJ databases">
        <title>Murine metabolic-syndrome-specific gut microbial biobank.</title>
        <authorList>
            <person name="Liu C."/>
        </authorList>
    </citation>
    <scope>NUCLEOTIDE SEQUENCE [LARGE SCALE GENOMIC DNA]</scope>
    <source>
        <strain evidence="10 11">583</strain>
    </source>
</reference>
<dbReference type="InterPro" id="IPR024007">
    <property type="entry name" value="FeFe-hyd_mat_HydG"/>
</dbReference>
<name>A0A845R084_9CLOT</name>
<dbReference type="GO" id="GO:0009228">
    <property type="term" value="P:thiamine biosynthetic process"/>
    <property type="evidence" value="ECO:0007669"/>
    <property type="project" value="InterPro"/>
</dbReference>
<dbReference type="Pfam" id="PF04055">
    <property type="entry name" value="Radical_SAM"/>
    <property type="match status" value="1"/>
</dbReference>
<dbReference type="InterPro" id="IPR012726">
    <property type="entry name" value="ThiH"/>
</dbReference>
<keyword evidence="4" id="KW-0479">Metal-binding</keyword>
<dbReference type="CDD" id="cd01335">
    <property type="entry name" value="Radical_SAM"/>
    <property type="match status" value="1"/>
</dbReference>
<accession>A0A845R084</accession>
<dbReference type="SFLD" id="SFLDG01060">
    <property type="entry name" value="BATS_domain_containing"/>
    <property type="match status" value="1"/>
</dbReference>
<dbReference type="PROSITE" id="PS51918">
    <property type="entry name" value="RADICAL_SAM"/>
    <property type="match status" value="1"/>
</dbReference>
<evidence type="ECO:0000313" key="11">
    <source>
        <dbReference type="Proteomes" id="UP000467132"/>
    </source>
</evidence>
<keyword evidence="5" id="KW-0408">Iron</keyword>
<dbReference type="AlphaFoldDB" id="A0A845R084"/>
<dbReference type="GO" id="GO:0003824">
    <property type="term" value="F:catalytic activity"/>
    <property type="evidence" value="ECO:0007669"/>
    <property type="project" value="InterPro"/>
</dbReference>
<dbReference type="InterPro" id="IPR058240">
    <property type="entry name" value="rSAM_sf"/>
</dbReference>
<keyword evidence="6" id="KW-0411">Iron-sulfur</keyword>
<comment type="caution">
    <text evidence="10">The sequence shown here is derived from an EMBL/GenBank/DDBJ whole genome shotgun (WGS) entry which is preliminary data.</text>
</comment>
<evidence type="ECO:0000256" key="6">
    <source>
        <dbReference type="ARBA" id="ARBA00023014"/>
    </source>
</evidence>
<dbReference type="Proteomes" id="UP000467132">
    <property type="component" value="Unassembled WGS sequence"/>
</dbReference>
<dbReference type="OrthoDB" id="9801120at2"/>
<dbReference type="InterPro" id="IPR007197">
    <property type="entry name" value="rSAM"/>
</dbReference>
<dbReference type="SMART" id="SM00729">
    <property type="entry name" value="Elp3"/>
    <property type="match status" value="1"/>
</dbReference>
<dbReference type="Pfam" id="PF06968">
    <property type="entry name" value="BATS"/>
    <property type="match status" value="1"/>
</dbReference>
<feature type="domain" description="Radical SAM core" evidence="9">
    <location>
        <begin position="70"/>
        <end position="298"/>
    </location>
</feature>
<dbReference type="SMART" id="SM00876">
    <property type="entry name" value="BATS"/>
    <property type="match status" value="1"/>
</dbReference>
<dbReference type="GO" id="GO:0005506">
    <property type="term" value="F:iron ion binding"/>
    <property type="evidence" value="ECO:0007669"/>
    <property type="project" value="InterPro"/>
</dbReference>
<evidence type="ECO:0000256" key="5">
    <source>
        <dbReference type="ARBA" id="ARBA00023004"/>
    </source>
</evidence>
<keyword evidence="2" id="KW-0004">4Fe-4S</keyword>
<keyword evidence="11" id="KW-1185">Reference proteome</keyword>
<dbReference type="EMBL" id="QXXA01000020">
    <property type="protein sequence ID" value="NBI08125.1"/>
    <property type="molecule type" value="Genomic_DNA"/>
</dbReference>
<dbReference type="SFLD" id="SFLDG01081">
    <property type="entry name" value="cleavage_of_the_Ca-Cb_bond_in"/>
    <property type="match status" value="1"/>
</dbReference>
<evidence type="ECO:0000256" key="1">
    <source>
        <dbReference type="ARBA" id="ARBA00001966"/>
    </source>
</evidence>
<protein>
    <submittedName>
        <fullName evidence="10">[FeFe] hydrogenase H-cluster radical SAM maturase HydG</fullName>
    </submittedName>
</protein>
<organism evidence="10 11">
    <name type="scientific">Senegalia massiliensis</name>
    <dbReference type="NCBI Taxonomy" id="1720316"/>
    <lineage>
        <taxon>Bacteria</taxon>
        <taxon>Bacillati</taxon>
        <taxon>Bacillota</taxon>
        <taxon>Clostridia</taxon>
        <taxon>Eubacteriales</taxon>
        <taxon>Clostridiaceae</taxon>
        <taxon>Senegalia</taxon>
    </lineage>
</organism>
<keyword evidence="3" id="KW-0949">S-adenosyl-L-methionine</keyword>
<sequence>MLMIINEEKIFDILKDAKYISEVKIDKILEKAKLGKGLSLEETAILLNVEDEKNISKIFNIAKSVKEDIYGKRIVLFAPLYLTNKCINNCLYCGFRMDNRKLPRKTLEIDEIIEEAKALEKSGQKRLLLVAGEDNVSAPLDYIIESIKSIYENSDMRRLNINSAPMDKEDFIKLKKSEIGTYQCFQETYHKETYKKMHPTGPKSDYDYRLTVMDRAMEAGIDDLGMGVLYGLYDYKFDTIALLMHAEYLEKKYNCGPHTISVPRLRPAPGAKMEKIEYPITDNEFKKLVAIIRLAVPYTGIILSTRESVKLRDELLDLGVSQLSANSSTSPGGYKEKKKHNSDQFYTNDERSLDQVVKSISDTGYIPSFCTACYRVGRTGEEFMKLVKAGKMKSICRSNALLTLKEHILDYASIETTKSAENIIDNLSKSIENQNIQDELDDRLKRMENGERDLYF</sequence>
<dbReference type="NCBIfam" id="TIGR03955">
    <property type="entry name" value="rSAM_HydG"/>
    <property type="match status" value="1"/>
</dbReference>
<dbReference type="SUPFAM" id="SSF102114">
    <property type="entry name" value="Radical SAM enzymes"/>
    <property type="match status" value="1"/>
</dbReference>
<evidence type="ECO:0000256" key="3">
    <source>
        <dbReference type="ARBA" id="ARBA00022691"/>
    </source>
</evidence>
<evidence type="ECO:0000256" key="7">
    <source>
        <dbReference type="ARBA" id="ARBA00034078"/>
    </source>
</evidence>
<dbReference type="PANTHER" id="PTHR43583">
    <property type="entry name" value="2-IMINOACETATE SYNTHASE"/>
    <property type="match status" value="1"/>
</dbReference>
<dbReference type="GO" id="GO:0051539">
    <property type="term" value="F:4 iron, 4 sulfur cluster binding"/>
    <property type="evidence" value="ECO:0007669"/>
    <property type="project" value="UniProtKB-KW"/>
</dbReference>
<comment type="cofactor">
    <cofactor evidence="7">
        <name>[2Fe-2S] cluster</name>
        <dbReference type="ChEBI" id="CHEBI:190135"/>
    </cofactor>
</comment>
<evidence type="ECO:0000256" key="2">
    <source>
        <dbReference type="ARBA" id="ARBA00022485"/>
    </source>
</evidence>
<proteinExistence type="predicted"/>
<comment type="cofactor">
    <cofactor evidence="1">
        <name>[4Fe-4S] cluster</name>
        <dbReference type="ChEBI" id="CHEBI:49883"/>
    </cofactor>
</comment>
<dbReference type="SFLD" id="SFLDF00301">
    <property type="entry name" value="2-iminoacetate_synthase_(ThiH)"/>
    <property type="match status" value="1"/>
</dbReference>
<dbReference type="InterPro" id="IPR006638">
    <property type="entry name" value="Elp3/MiaA/NifB-like_rSAM"/>
</dbReference>
<evidence type="ECO:0000313" key="10">
    <source>
        <dbReference type="EMBL" id="NBI08125.1"/>
    </source>
</evidence>